<feature type="transmembrane region" description="Helical" evidence="1">
    <location>
        <begin position="319"/>
        <end position="336"/>
    </location>
</feature>
<name>A0A7W6C351_9SPHN</name>
<dbReference type="Proteomes" id="UP000561459">
    <property type="component" value="Unassembled WGS sequence"/>
</dbReference>
<dbReference type="RefSeq" id="WP_343055870.1">
    <property type="nucleotide sequence ID" value="NZ_JACIDY010000005.1"/>
</dbReference>
<dbReference type="AlphaFoldDB" id="A0A7W6C351"/>
<keyword evidence="1" id="KW-0812">Transmembrane</keyword>
<evidence type="ECO:0000313" key="3">
    <source>
        <dbReference type="Proteomes" id="UP000561459"/>
    </source>
</evidence>
<feature type="transmembrane region" description="Helical" evidence="1">
    <location>
        <begin position="238"/>
        <end position="258"/>
    </location>
</feature>
<feature type="transmembrane region" description="Helical" evidence="1">
    <location>
        <begin position="295"/>
        <end position="312"/>
    </location>
</feature>
<organism evidence="2 3">
    <name type="scientific">Novosphingobium fluoreni</name>
    <dbReference type="NCBI Taxonomy" id="1391222"/>
    <lineage>
        <taxon>Bacteria</taxon>
        <taxon>Pseudomonadati</taxon>
        <taxon>Pseudomonadota</taxon>
        <taxon>Alphaproteobacteria</taxon>
        <taxon>Sphingomonadales</taxon>
        <taxon>Sphingomonadaceae</taxon>
        <taxon>Novosphingobium</taxon>
    </lineage>
</organism>
<evidence type="ECO:0000313" key="2">
    <source>
        <dbReference type="EMBL" id="MBB3940764.1"/>
    </source>
</evidence>
<keyword evidence="1" id="KW-0472">Membrane</keyword>
<accession>A0A7W6C351</accession>
<dbReference type="EMBL" id="JACIDY010000005">
    <property type="protein sequence ID" value="MBB3940764.1"/>
    <property type="molecule type" value="Genomic_DNA"/>
</dbReference>
<sequence length="373" mass="41217">MAALSAARWDRFAHWSPLSARLGLLALLLLLIASAVVPLERPGGVQPNVTTRLDGKPVLGAEEYDQDIALYEAAIRKVRSGQNYYDFIVPEHRLRDYPVRPGLSVRLPTLAYIEAGLDTLHLGVAASIALMLAAIWAWWRRFGEEPGVGRLQRVATAMAFVGASLMLNRHYYSLHELWAGMLLMLSFGLHRGPTNGQPGRWRAAFFVAALALFIREFSLPFVLLMGATALWRRQWREAAAWGVLVAAFLAFLAFHLSLVAPQVLPSDPHGPSWWAFRGLSGWLGNVAESSNLRLLPHWLAGPLVVLTTLGWAGWRTPAGVFGFIISIGYGLLFMIIGRWDNFYWGAMVAPMLTAGLAFAPRAIESLLRSARAL</sequence>
<feature type="transmembrane region" description="Helical" evidence="1">
    <location>
        <begin position="151"/>
        <end position="172"/>
    </location>
</feature>
<protein>
    <recommendedName>
        <fullName evidence="4">DUF2029 domain-containing protein</fullName>
    </recommendedName>
</protein>
<reference evidence="2 3" key="1">
    <citation type="submission" date="2020-08" db="EMBL/GenBank/DDBJ databases">
        <title>Genomic Encyclopedia of Type Strains, Phase IV (KMG-IV): sequencing the most valuable type-strain genomes for metagenomic binning, comparative biology and taxonomic classification.</title>
        <authorList>
            <person name="Goeker M."/>
        </authorList>
    </citation>
    <scope>NUCLEOTIDE SEQUENCE [LARGE SCALE GENOMIC DNA]</scope>
    <source>
        <strain evidence="2 3">DSM 27568</strain>
    </source>
</reference>
<keyword evidence="1" id="KW-1133">Transmembrane helix</keyword>
<proteinExistence type="predicted"/>
<feature type="transmembrane region" description="Helical" evidence="1">
    <location>
        <begin position="120"/>
        <end position="139"/>
    </location>
</feature>
<comment type="caution">
    <text evidence="2">The sequence shown here is derived from an EMBL/GenBank/DDBJ whole genome shotgun (WGS) entry which is preliminary data.</text>
</comment>
<gene>
    <name evidence="2" type="ORF">GGR39_002421</name>
</gene>
<feature type="transmembrane region" description="Helical" evidence="1">
    <location>
        <begin position="203"/>
        <end position="226"/>
    </location>
</feature>
<keyword evidence="3" id="KW-1185">Reference proteome</keyword>
<evidence type="ECO:0008006" key="4">
    <source>
        <dbReference type="Google" id="ProtNLM"/>
    </source>
</evidence>
<evidence type="ECO:0000256" key="1">
    <source>
        <dbReference type="SAM" id="Phobius"/>
    </source>
</evidence>
<feature type="transmembrane region" description="Helical" evidence="1">
    <location>
        <begin position="342"/>
        <end position="363"/>
    </location>
</feature>